<accession>A0A5B7WXL8</accession>
<feature type="transmembrane region" description="Helical" evidence="1">
    <location>
        <begin position="29"/>
        <end position="47"/>
    </location>
</feature>
<proteinExistence type="predicted"/>
<keyword evidence="1" id="KW-0472">Membrane</keyword>
<feature type="chain" id="PRO_5023090228" evidence="2">
    <location>
        <begin position="22"/>
        <end position="193"/>
    </location>
</feature>
<evidence type="ECO:0000313" key="3">
    <source>
        <dbReference type="EMBL" id="QCY48010.1"/>
    </source>
</evidence>
<keyword evidence="1" id="KW-0812">Transmembrane</keyword>
<evidence type="ECO:0000256" key="2">
    <source>
        <dbReference type="SAM" id="SignalP"/>
    </source>
</evidence>
<evidence type="ECO:0000256" key="1">
    <source>
        <dbReference type="SAM" id="Phobius"/>
    </source>
</evidence>
<keyword evidence="1" id="KW-1133">Transmembrane helix</keyword>
<name>A0A5B7WXL8_9MICC</name>
<sequence length="193" mass="20518">MRGWLAAAVCTWMAFAAHAHAVPTVASLVVMVLITCVSAVVAMAMLGRKNSLLSLSLLVFGSQGLYHLALSVMTHHGSSLVAATGTGVHANHVMSLGVNPQAVQAESLDMLAAHMGAAVLTIFTLRQGERLARAVLEILSLSFVRRLLLLLRTAPAPWPRVTTNTREVPVLSGRHDHRLPLLRGPPSAVLTFA</sequence>
<organism evidence="3 4">
    <name type="scientific">Glutamicibacter creatinolyticus</name>
    <dbReference type="NCBI Taxonomy" id="162496"/>
    <lineage>
        <taxon>Bacteria</taxon>
        <taxon>Bacillati</taxon>
        <taxon>Actinomycetota</taxon>
        <taxon>Actinomycetes</taxon>
        <taxon>Micrococcales</taxon>
        <taxon>Micrococcaceae</taxon>
        <taxon>Glutamicibacter</taxon>
    </lineage>
</organism>
<dbReference type="Proteomes" id="UP000307000">
    <property type="component" value="Chromosome"/>
</dbReference>
<feature type="signal peptide" evidence="2">
    <location>
        <begin position="1"/>
        <end position="21"/>
    </location>
</feature>
<dbReference type="KEGG" id="gcr:GcLGCM259_2302"/>
<gene>
    <name evidence="3" type="ORF">GcLGCM259_2302</name>
</gene>
<dbReference type="GO" id="GO:0005840">
    <property type="term" value="C:ribosome"/>
    <property type="evidence" value="ECO:0007669"/>
    <property type="project" value="UniProtKB-KW"/>
</dbReference>
<reference evidence="3 4" key="1">
    <citation type="submission" date="2018-12" db="EMBL/GenBank/DDBJ databases">
        <title>Complete Genome Sequence of Glutamicibacter creatinolyticus strain LGCM259,isolated from an abscess of a 12-year-old mare in Italy.</title>
        <authorList>
            <person name="Santos R.G."/>
            <person name="Silva A.L."/>
            <person name="Seyffert N."/>
            <person name="Castro T.L.P."/>
            <person name="Attili A.R."/>
            <person name="Rifici C."/>
            <person name="Mazzullo G."/>
            <person name="Brenig B."/>
            <person name="Venanzi F."/>
            <person name="Azevedo V."/>
        </authorList>
    </citation>
    <scope>NUCLEOTIDE SEQUENCE [LARGE SCALE GENOMIC DNA]</scope>
    <source>
        <strain evidence="3 4">LGCM 259</strain>
    </source>
</reference>
<evidence type="ECO:0000313" key="4">
    <source>
        <dbReference type="Proteomes" id="UP000307000"/>
    </source>
</evidence>
<dbReference type="AlphaFoldDB" id="A0A5B7WXL8"/>
<protein>
    <submittedName>
        <fullName evidence="3">30S ribosomal protein S14</fullName>
    </submittedName>
</protein>
<dbReference type="EMBL" id="CP034412">
    <property type="protein sequence ID" value="QCY48010.1"/>
    <property type="molecule type" value="Genomic_DNA"/>
</dbReference>
<keyword evidence="3" id="KW-0687">Ribonucleoprotein</keyword>
<keyword evidence="3" id="KW-0689">Ribosomal protein</keyword>
<keyword evidence="2" id="KW-0732">Signal</keyword>
<keyword evidence="4" id="KW-1185">Reference proteome</keyword>